<dbReference type="Pfam" id="PF00104">
    <property type="entry name" value="Hormone_recep"/>
    <property type="match status" value="1"/>
</dbReference>
<dbReference type="SUPFAM" id="SSF48508">
    <property type="entry name" value="Nuclear receptor ligand-binding domain"/>
    <property type="match status" value="1"/>
</dbReference>
<evidence type="ECO:0000256" key="17">
    <source>
        <dbReference type="RuleBase" id="RU004334"/>
    </source>
</evidence>
<sequence length="363" mass="40829">MSVSSPSDPESSLGGSPCARGRRAAEREDAEPDEEKICAVCGDRATGYHFHVMTCEGCKGFFRRSINKGVHFTCPFARSCPVTKAKRRQCQACRLQKCLDVGMRKDMIMSEEALRTRRALRRQRRLAREAVEQPGGLTAEQQELISILITAHKRNFDSSFSQFVHYRVSGAAGARRRPPGGSRPAANALPLQVISPGRSLPIDDQISLLKGATLEICQIQFNTVFNEETNAWECGQHCYTIQDGALAGFQQIYLEPLLKFHISLKKLRLHEAEYVLLQAILLFSPDHAGISQREFIDQLQEKVALTLKSYIDHQHPMPEGRFLYAKLLLLLTELQTLKVENTRQILHIQDLSTMTPLLSEIIS</sequence>
<proteinExistence type="inferred from homology"/>
<evidence type="ECO:0000256" key="1">
    <source>
        <dbReference type="ARBA" id="ARBA00004245"/>
    </source>
</evidence>
<evidence type="ECO:0000259" key="19">
    <source>
        <dbReference type="PROSITE" id="PS51030"/>
    </source>
</evidence>
<dbReference type="InterPro" id="IPR050234">
    <property type="entry name" value="Nuclear_hormone_rcpt_NR1"/>
</dbReference>
<evidence type="ECO:0000256" key="15">
    <source>
        <dbReference type="ARBA" id="ARBA00040912"/>
    </source>
</evidence>
<dbReference type="Gene3D" id="3.30.50.10">
    <property type="entry name" value="Erythroid Transcription Factor GATA-1, subunit A"/>
    <property type="match status" value="1"/>
</dbReference>
<dbReference type="InterPro" id="IPR000536">
    <property type="entry name" value="Nucl_hrmn_rcpt_lig-bd"/>
</dbReference>
<keyword evidence="10 17" id="KW-0804">Transcription</keyword>
<evidence type="ECO:0000256" key="18">
    <source>
        <dbReference type="SAM" id="MobiDB-lite"/>
    </source>
</evidence>
<dbReference type="GO" id="GO:0045944">
    <property type="term" value="P:positive regulation of transcription by RNA polymerase II"/>
    <property type="evidence" value="ECO:0007669"/>
    <property type="project" value="TreeGrafter"/>
</dbReference>
<dbReference type="SUPFAM" id="SSF57716">
    <property type="entry name" value="Glucocorticoid receptor-like (DNA-binding domain)"/>
    <property type="match status" value="1"/>
</dbReference>
<dbReference type="GO" id="GO:0030154">
    <property type="term" value="P:cell differentiation"/>
    <property type="evidence" value="ECO:0007669"/>
    <property type="project" value="TreeGrafter"/>
</dbReference>
<dbReference type="GO" id="GO:0005634">
    <property type="term" value="C:nucleus"/>
    <property type="evidence" value="ECO:0007669"/>
    <property type="project" value="UniProtKB-SubCell"/>
</dbReference>
<reference evidence="21" key="1">
    <citation type="submission" date="2025-08" db="UniProtKB">
        <authorList>
            <consortium name="Ensembl"/>
        </authorList>
    </citation>
    <scope>IDENTIFICATION</scope>
</reference>
<evidence type="ECO:0000256" key="11">
    <source>
        <dbReference type="ARBA" id="ARBA00023170"/>
    </source>
</evidence>
<dbReference type="PROSITE" id="PS51030">
    <property type="entry name" value="NUCLEAR_REC_DBD_2"/>
    <property type="match status" value="1"/>
</dbReference>
<dbReference type="PANTHER" id="PTHR24082">
    <property type="entry name" value="NUCLEAR HORMONE RECEPTOR"/>
    <property type="match status" value="1"/>
</dbReference>
<dbReference type="Ensembl" id="ENSDNVT00000015093.1">
    <property type="protein sequence ID" value="ENSDNVP00000012526.1"/>
    <property type="gene ID" value="ENSDNVG00000008846.1"/>
</dbReference>
<dbReference type="GO" id="GO:0008270">
    <property type="term" value="F:zinc ion binding"/>
    <property type="evidence" value="ECO:0007669"/>
    <property type="project" value="UniProtKB-KW"/>
</dbReference>
<dbReference type="Pfam" id="PF00105">
    <property type="entry name" value="zf-C4"/>
    <property type="match status" value="1"/>
</dbReference>
<dbReference type="InterPro" id="IPR001723">
    <property type="entry name" value="Nuclear_hrmn_rcpt"/>
</dbReference>
<dbReference type="AlphaFoldDB" id="A0A8C4JS90"/>
<dbReference type="GO" id="GO:0000122">
    <property type="term" value="P:negative regulation of transcription by RNA polymerase II"/>
    <property type="evidence" value="ECO:0007669"/>
    <property type="project" value="TreeGrafter"/>
</dbReference>
<keyword evidence="22" id="KW-1185">Reference proteome</keyword>
<dbReference type="SMART" id="SM00399">
    <property type="entry name" value="ZnF_C4"/>
    <property type="match status" value="1"/>
</dbReference>
<evidence type="ECO:0000256" key="16">
    <source>
        <dbReference type="ARBA" id="ARBA00043125"/>
    </source>
</evidence>
<evidence type="ECO:0000259" key="20">
    <source>
        <dbReference type="PROSITE" id="PS51843"/>
    </source>
</evidence>
<keyword evidence="2" id="KW-0963">Cytoplasm</keyword>
<reference evidence="21" key="2">
    <citation type="submission" date="2025-09" db="UniProtKB">
        <authorList>
            <consortium name="Ensembl"/>
        </authorList>
    </citation>
    <scope>IDENTIFICATION</scope>
</reference>
<dbReference type="SMART" id="SM00430">
    <property type="entry name" value="HOLI"/>
    <property type="match status" value="1"/>
</dbReference>
<name>A0A8C4JS90_DRONO</name>
<protein>
    <recommendedName>
        <fullName evidence="15">Nuclear receptor subfamily 1 group I member 3</fullName>
    </recommendedName>
    <alternativeName>
        <fullName evidence="16">Constitutive androstane receptor</fullName>
    </alternativeName>
</protein>
<dbReference type="PROSITE" id="PS00031">
    <property type="entry name" value="NUCLEAR_REC_DBD_1"/>
    <property type="match status" value="1"/>
</dbReference>
<dbReference type="InterPro" id="IPR035500">
    <property type="entry name" value="NHR-like_dom_sf"/>
</dbReference>
<keyword evidence="7 17" id="KW-0805">Transcription regulation</keyword>
<evidence type="ECO:0000256" key="5">
    <source>
        <dbReference type="ARBA" id="ARBA00022771"/>
    </source>
</evidence>
<keyword evidence="6 17" id="KW-0862">Zinc</keyword>
<keyword evidence="12" id="KW-0206">Cytoskeleton</keyword>
<dbReference type="InterPro" id="IPR013088">
    <property type="entry name" value="Znf_NHR/GATA"/>
</dbReference>
<evidence type="ECO:0000256" key="9">
    <source>
        <dbReference type="ARBA" id="ARBA00023159"/>
    </source>
</evidence>
<evidence type="ECO:0000256" key="6">
    <source>
        <dbReference type="ARBA" id="ARBA00022833"/>
    </source>
</evidence>
<keyword evidence="13 17" id="KW-0539">Nucleus</keyword>
<evidence type="ECO:0000256" key="3">
    <source>
        <dbReference type="ARBA" id="ARBA00022553"/>
    </source>
</evidence>
<feature type="compositionally biased region" description="Low complexity" evidence="18">
    <location>
        <begin position="1"/>
        <end position="19"/>
    </location>
</feature>
<keyword evidence="8 17" id="KW-0238">DNA-binding</keyword>
<accession>A0A8C4JS90</accession>
<dbReference type="PROSITE" id="PS51843">
    <property type="entry name" value="NR_LBD"/>
    <property type="match status" value="1"/>
</dbReference>
<dbReference type="InterPro" id="IPR001628">
    <property type="entry name" value="Znf_hrmn_rcpt"/>
</dbReference>
<evidence type="ECO:0000256" key="13">
    <source>
        <dbReference type="ARBA" id="ARBA00023242"/>
    </source>
</evidence>
<keyword evidence="5 17" id="KW-0863">Zinc-finger</keyword>
<dbReference type="PANTHER" id="PTHR24082:SF231">
    <property type="entry name" value="NUCLEAR RECEPTOR SUBFAMILY 1 GROUP I MEMBER 3"/>
    <property type="match status" value="1"/>
</dbReference>
<dbReference type="PRINTS" id="PR00047">
    <property type="entry name" value="STROIDFINGER"/>
</dbReference>
<dbReference type="FunFam" id="3.30.50.10:FF:000044">
    <property type="entry name" value="retinoic acid receptor beta isoform X4"/>
    <property type="match status" value="1"/>
</dbReference>
<evidence type="ECO:0000256" key="10">
    <source>
        <dbReference type="ARBA" id="ARBA00023163"/>
    </source>
</evidence>
<keyword evidence="3" id="KW-0597">Phosphoprotein</keyword>
<evidence type="ECO:0000256" key="2">
    <source>
        <dbReference type="ARBA" id="ARBA00022490"/>
    </source>
</evidence>
<dbReference type="Proteomes" id="UP000694423">
    <property type="component" value="Unplaced"/>
</dbReference>
<evidence type="ECO:0000256" key="8">
    <source>
        <dbReference type="ARBA" id="ARBA00023125"/>
    </source>
</evidence>
<dbReference type="GO" id="GO:0005856">
    <property type="term" value="C:cytoskeleton"/>
    <property type="evidence" value="ECO:0007669"/>
    <property type="project" value="UniProtKB-SubCell"/>
</dbReference>
<keyword evidence="4 17" id="KW-0479">Metal-binding</keyword>
<dbReference type="CDD" id="cd07156">
    <property type="entry name" value="NR_DBD_VDR_like"/>
    <property type="match status" value="1"/>
</dbReference>
<dbReference type="GO" id="GO:0000978">
    <property type="term" value="F:RNA polymerase II cis-regulatory region sequence-specific DNA binding"/>
    <property type="evidence" value="ECO:0007669"/>
    <property type="project" value="TreeGrafter"/>
</dbReference>
<dbReference type="Gene3D" id="1.10.565.10">
    <property type="entry name" value="Retinoid X Receptor"/>
    <property type="match status" value="1"/>
</dbReference>
<evidence type="ECO:0000256" key="14">
    <source>
        <dbReference type="ARBA" id="ARBA00037362"/>
    </source>
</evidence>
<evidence type="ECO:0000256" key="7">
    <source>
        <dbReference type="ARBA" id="ARBA00023015"/>
    </source>
</evidence>
<feature type="domain" description="NR LBD" evidence="20">
    <location>
        <begin position="140"/>
        <end position="363"/>
    </location>
</feature>
<comment type="function">
    <text evidence="14">Binds and transactivates the retinoic acid response elements that control expression of the retinoic acid receptor beta 2 and alcohol dehydrogenase 3 genes. Transactivates both the phenobarbital responsive element module of the human CYP2B6 gene and the CYP3A4 xenobiotic response element.</text>
</comment>
<evidence type="ECO:0000313" key="22">
    <source>
        <dbReference type="Proteomes" id="UP000694423"/>
    </source>
</evidence>
<evidence type="ECO:0000256" key="4">
    <source>
        <dbReference type="ARBA" id="ARBA00022723"/>
    </source>
</evidence>
<evidence type="ECO:0000313" key="21">
    <source>
        <dbReference type="Ensembl" id="ENSDNVP00000012526.1"/>
    </source>
</evidence>
<evidence type="ECO:0000256" key="12">
    <source>
        <dbReference type="ARBA" id="ARBA00023212"/>
    </source>
</evidence>
<comment type="subcellular location">
    <subcellularLocation>
        <location evidence="1">Cytoplasm</location>
        <location evidence="1">Cytoskeleton</location>
    </subcellularLocation>
    <subcellularLocation>
        <location evidence="17">Nucleus</location>
    </subcellularLocation>
</comment>
<keyword evidence="9" id="KW-0010">Activator</keyword>
<organism evidence="21 22">
    <name type="scientific">Dromaius novaehollandiae</name>
    <name type="common">Emu</name>
    <dbReference type="NCBI Taxonomy" id="8790"/>
    <lineage>
        <taxon>Eukaryota</taxon>
        <taxon>Metazoa</taxon>
        <taxon>Chordata</taxon>
        <taxon>Craniata</taxon>
        <taxon>Vertebrata</taxon>
        <taxon>Euteleostomi</taxon>
        <taxon>Archelosauria</taxon>
        <taxon>Archosauria</taxon>
        <taxon>Dinosauria</taxon>
        <taxon>Saurischia</taxon>
        <taxon>Theropoda</taxon>
        <taxon>Coelurosauria</taxon>
        <taxon>Aves</taxon>
        <taxon>Palaeognathae</taxon>
        <taxon>Casuariiformes</taxon>
        <taxon>Dromaiidae</taxon>
        <taxon>Dromaius</taxon>
    </lineage>
</organism>
<dbReference type="PRINTS" id="PR00398">
    <property type="entry name" value="STRDHORMONER"/>
</dbReference>
<feature type="region of interest" description="Disordered" evidence="18">
    <location>
        <begin position="1"/>
        <end position="28"/>
    </location>
</feature>
<dbReference type="GO" id="GO:0004879">
    <property type="term" value="F:nuclear receptor activity"/>
    <property type="evidence" value="ECO:0007669"/>
    <property type="project" value="TreeGrafter"/>
</dbReference>
<comment type="similarity">
    <text evidence="17">Belongs to the nuclear hormone receptor family.</text>
</comment>
<keyword evidence="11 17" id="KW-0675">Receptor</keyword>
<feature type="domain" description="Nuclear receptor" evidence="19">
    <location>
        <begin position="35"/>
        <end position="110"/>
    </location>
</feature>